<dbReference type="Gene3D" id="1.10.260.40">
    <property type="entry name" value="lambda repressor-like DNA-binding domains"/>
    <property type="match status" value="1"/>
</dbReference>
<dbReference type="InterPro" id="IPR010982">
    <property type="entry name" value="Lambda_DNA-bd_dom_sf"/>
</dbReference>
<evidence type="ECO:0000259" key="1">
    <source>
        <dbReference type="PROSITE" id="PS50943"/>
    </source>
</evidence>
<dbReference type="Pfam" id="PF01381">
    <property type="entry name" value="HTH_3"/>
    <property type="match status" value="1"/>
</dbReference>
<sequence length="123" mass="13623">MPQADAEEAAGTATDADFVEYLERHLTARGWTVHDFCEHSGLRPSVVFRWRKGYRPDIGNARIMARALQVPLLEVLVKAGRLSPEEAGAEVRVEPELAGVPTSVLLREITARVERMEAAESAR</sequence>
<dbReference type="RefSeq" id="WP_380673455.1">
    <property type="nucleotide sequence ID" value="NZ_JBHTCJ010000027.1"/>
</dbReference>
<organism evidence="2 3">
    <name type="scientific">Saccharopolyspora griseoalba</name>
    <dbReference type="NCBI Taxonomy" id="1431848"/>
    <lineage>
        <taxon>Bacteria</taxon>
        <taxon>Bacillati</taxon>
        <taxon>Actinomycetota</taxon>
        <taxon>Actinomycetes</taxon>
        <taxon>Pseudonocardiales</taxon>
        <taxon>Pseudonocardiaceae</taxon>
        <taxon>Saccharopolyspora</taxon>
    </lineage>
</organism>
<dbReference type="PROSITE" id="PS50943">
    <property type="entry name" value="HTH_CROC1"/>
    <property type="match status" value="1"/>
</dbReference>
<gene>
    <name evidence="2" type="ORF">ACFQRI_26950</name>
</gene>
<comment type="caution">
    <text evidence="2">The sequence shown here is derived from an EMBL/GenBank/DDBJ whole genome shotgun (WGS) entry which is preliminary data.</text>
</comment>
<accession>A0ABW2LR69</accession>
<name>A0ABW2LR69_9PSEU</name>
<dbReference type="InterPro" id="IPR001387">
    <property type="entry name" value="Cro/C1-type_HTH"/>
</dbReference>
<reference evidence="3" key="1">
    <citation type="journal article" date="2019" name="Int. J. Syst. Evol. Microbiol.">
        <title>The Global Catalogue of Microorganisms (GCM) 10K type strain sequencing project: providing services to taxonomists for standard genome sequencing and annotation.</title>
        <authorList>
            <consortium name="The Broad Institute Genomics Platform"/>
            <consortium name="The Broad Institute Genome Sequencing Center for Infectious Disease"/>
            <person name="Wu L."/>
            <person name="Ma J."/>
        </authorList>
    </citation>
    <scope>NUCLEOTIDE SEQUENCE [LARGE SCALE GENOMIC DNA]</scope>
    <source>
        <strain evidence="3">WLHS5</strain>
    </source>
</reference>
<dbReference type="Proteomes" id="UP001596504">
    <property type="component" value="Unassembled WGS sequence"/>
</dbReference>
<dbReference type="SUPFAM" id="SSF47413">
    <property type="entry name" value="lambda repressor-like DNA-binding domains"/>
    <property type="match status" value="1"/>
</dbReference>
<keyword evidence="3" id="KW-1185">Reference proteome</keyword>
<dbReference type="EMBL" id="JBHTCJ010000027">
    <property type="protein sequence ID" value="MFC7345067.1"/>
    <property type="molecule type" value="Genomic_DNA"/>
</dbReference>
<dbReference type="SMART" id="SM00530">
    <property type="entry name" value="HTH_XRE"/>
    <property type="match status" value="1"/>
</dbReference>
<feature type="domain" description="HTH cro/C1-type" evidence="1">
    <location>
        <begin position="22"/>
        <end position="75"/>
    </location>
</feature>
<evidence type="ECO:0000313" key="2">
    <source>
        <dbReference type="EMBL" id="MFC7345067.1"/>
    </source>
</evidence>
<protein>
    <submittedName>
        <fullName evidence="2">Helix-turn-helix domain-containing protein</fullName>
    </submittedName>
</protein>
<proteinExistence type="predicted"/>
<evidence type="ECO:0000313" key="3">
    <source>
        <dbReference type="Proteomes" id="UP001596504"/>
    </source>
</evidence>